<gene>
    <name evidence="8" type="ORF">EZS27_023639</name>
</gene>
<dbReference type="PANTHER" id="PTHR40074:SF2">
    <property type="entry name" value="O-ACETYLTRANSFERASE WECH"/>
    <property type="match status" value="1"/>
</dbReference>
<sequence>MLKEKLQSDTIDFLRFPLIVGVVFIHSSFSNGVNTGGINLIPDIPLPVYNLISNFFSQVLARLAVPLFYFFSGYLFFYKMNFSFSSYLKKIKSRINTLLIPYLFWNCVVVILFFSAQTLIPEMMSGANKLIAEFSIIDWIAAFWNHHEGYPICYQFWFIRDLMIVVLCTPLIFGIAKYLRLYGIIVLGILWYFSIGFSIPGFSITAFFFFSFGAWFSINKCNFVQDSNNRYYYLFMLLYPVLALTDLFTKGVEWNTYIHHAGILTGILCITSLAAHFLNRGYLHTNKFLPRASFFVFAFHGMPLIFIIKF</sequence>
<feature type="transmembrane region" description="Helical" evidence="6">
    <location>
        <begin position="288"/>
        <end position="308"/>
    </location>
</feature>
<feature type="transmembrane region" description="Helical" evidence="6">
    <location>
        <begin position="55"/>
        <end position="77"/>
    </location>
</feature>
<keyword evidence="5 6" id="KW-0472">Membrane</keyword>
<dbReference type="InterPro" id="IPR002656">
    <property type="entry name" value="Acyl_transf_3_dom"/>
</dbReference>
<dbReference type="AlphaFoldDB" id="A0A5J4R221"/>
<dbReference type="GO" id="GO:0009246">
    <property type="term" value="P:enterobacterial common antigen biosynthetic process"/>
    <property type="evidence" value="ECO:0007669"/>
    <property type="project" value="TreeGrafter"/>
</dbReference>
<comment type="subcellular location">
    <subcellularLocation>
        <location evidence="1">Cell membrane</location>
        <topology evidence="1">Multi-pass membrane protein</topology>
    </subcellularLocation>
</comment>
<dbReference type="EMBL" id="SNRY01002004">
    <property type="protein sequence ID" value="KAA6327374.1"/>
    <property type="molecule type" value="Genomic_DNA"/>
</dbReference>
<evidence type="ECO:0000313" key="8">
    <source>
        <dbReference type="EMBL" id="KAA6327374.1"/>
    </source>
</evidence>
<evidence type="ECO:0000256" key="1">
    <source>
        <dbReference type="ARBA" id="ARBA00004651"/>
    </source>
</evidence>
<feature type="domain" description="Acyltransferase 3" evidence="7">
    <location>
        <begin position="11"/>
        <end position="308"/>
    </location>
</feature>
<organism evidence="8">
    <name type="scientific">termite gut metagenome</name>
    <dbReference type="NCBI Taxonomy" id="433724"/>
    <lineage>
        <taxon>unclassified sequences</taxon>
        <taxon>metagenomes</taxon>
        <taxon>organismal metagenomes</taxon>
    </lineage>
</organism>
<evidence type="ECO:0000256" key="2">
    <source>
        <dbReference type="ARBA" id="ARBA00022475"/>
    </source>
</evidence>
<dbReference type="Pfam" id="PF01757">
    <property type="entry name" value="Acyl_transf_3"/>
    <property type="match status" value="1"/>
</dbReference>
<dbReference type="GO" id="GO:0005886">
    <property type="term" value="C:plasma membrane"/>
    <property type="evidence" value="ECO:0007669"/>
    <property type="project" value="UniProtKB-SubCell"/>
</dbReference>
<feature type="transmembrane region" description="Helical" evidence="6">
    <location>
        <begin position="12"/>
        <end position="29"/>
    </location>
</feature>
<evidence type="ECO:0000256" key="6">
    <source>
        <dbReference type="SAM" id="Phobius"/>
    </source>
</evidence>
<feature type="transmembrane region" description="Helical" evidence="6">
    <location>
        <begin position="98"/>
        <end position="120"/>
    </location>
</feature>
<keyword evidence="2" id="KW-1003">Cell membrane</keyword>
<name>A0A5J4R221_9ZZZZ</name>
<protein>
    <recommendedName>
        <fullName evidence="7">Acyltransferase 3 domain-containing protein</fullName>
    </recommendedName>
</protein>
<evidence type="ECO:0000256" key="3">
    <source>
        <dbReference type="ARBA" id="ARBA00022692"/>
    </source>
</evidence>
<keyword evidence="4 6" id="KW-1133">Transmembrane helix</keyword>
<feature type="transmembrane region" description="Helical" evidence="6">
    <location>
        <begin position="257"/>
        <end position="276"/>
    </location>
</feature>
<proteinExistence type="predicted"/>
<feature type="non-terminal residue" evidence="8">
    <location>
        <position position="310"/>
    </location>
</feature>
<evidence type="ECO:0000256" key="5">
    <source>
        <dbReference type="ARBA" id="ARBA00023136"/>
    </source>
</evidence>
<evidence type="ECO:0000259" key="7">
    <source>
        <dbReference type="Pfam" id="PF01757"/>
    </source>
</evidence>
<feature type="transmembrane region" description="Helical" evidence="6">
    <location>
        <begin position="231"/>
        <end position="251"/>
    </location>
</feature>
<comment type="caution">
    <text evidence="8">The sequence shown here is derived from an EMBL/GenBank/DDBJ whole genome shotgun (WGS) entry which is preliminary data.</text>
</comment>
<keyword evidence="3 6" id="KW-0812">Transmembrane</keyword>
<feature type="transmembrane region" description="Helical" evidence="6">
    <location>
        <begin position="157"/>
        <end position="176"/>
    </location>
</feature>
<accession>A0A5J4R221</accession>
<dbReference type="PANTHER" id="PTHR40074">
    <property type="entry name" value="O-ACETYLTRANSFERASE WECH"/>
    <property type="match status" value="1"/>
</dbReference>
<feature type="transmembrane region" description="Helical" evidence="6">
    <location>
        <begin position="182"/>
        <end position="210"/>
    </location>
</feature>
<dbReference type="GO" id="GO:0016413">
    <property type="term" value="F:O-acetyltransferase activity"/>
    <property type="evidence" value="ECO:0007669"/>
    <property type="project" value="TreeGrafter"/>
</dbReference>
<reference evidence="8" key="1">
    <citation type="submission" date="2019-03" db="EMBL/GenBank/DDBJ databases">
        <title>Single cell metagenomics reveals metabolic interactions within the superorganism composed of flagellate Streblomastix strix and complex community of Bacteroidetes bacteria on its surface.</title>
        <authorList>
            <person name="Treitli S.C."/>
            <person name="Kolisko M."/>
            <person name="Husnik F."/>
            <person name="Keeling P."/>
            <person name="Hampl V."/>
        </authorList>
    </citation>
    <scope>NUCLEOTIDE SEQUENCE</scope>
    <source>
        <strain evidence="8">STM</strain>
    </source>
</reference>
<evidence type="ECO:0000256" key="4">
    <source>
        <dbReference type="ARBA" id="ARBA00022989"/>
    </source>
</evidence>